<dbReference type="EMBL" id="SMKO01000065">
    <property type="protein sequence ID" value="TDD02416.1"/>
    <property type="molecule type" value="Genomic_DNA"/>
</dbReference>
<organism evidence="3 4">
    <name type="scientific">Nonomuraea deserti</name>
    <dbReference type="NCBI Taxonomy" id="1848322"/>
    <lineage>
        <taxon>Bacteria</taxon>
        <taxon>Bacillati</taxon>
        <taxon>Actinomycetota</taxon>
        <taxon>Actinomycetes</taxon>
        <taxon>Streptosporangiales</taxon>
        <taxon>Streptosporangiaceae</taxon>
        <taxon>Nonomuraea</taxon>
    </lineage>
</organism>
<feature type="compositionally biased region" description="Gly residues" evidence="2">
    <location>
        <begin position="248"/>
        <end position="275"/>
    </location>
</feature>
<feature type="region of interest" description="Disordered" evidence="2">
    <location>
        <begin position="245"/>
        <end position="293"/>
    </location>
</feature>
<proteinExistence type="predicted"/>
<dbReference type="InterPro" id="IPR003737">
    <property type="entry name" value="GlcNAc_PI_deacetylase-related"/>
</dbReference>
<dbReference type="RefSeq" id="WP_132597402.1">
    <property type="nucleotide sequence ID" value="NZ_SMKO01000065.1"/>
</dbReference>
<keyword evidence="1" id="KW-0862">Zinc</keyword>
<keyword evidence="4" id="KW-1185">Reference proteome</keyword>
<evidence type="ECO:0000256" key="2">
    <source>
        <dbReference type="SAM" id="MobiDB-lite"/>
    </source>
</evidence>
<reference evidence="3 4" key="1">
    <citation type="submission" date="2019-03" db="EMBL/GenBank/DDBJ databases">
        <title>Draft genome sequences of novel Actinobacteria.</title>
        <authorList>
            <person name="Sahin N."/>
            <person name="Ay H."/>
            <person name="Saygin H."/>
        </authorList>
    </citation>
    <scope>NUCLEOTIDE SEQUENCE [LARGE SCALE GENOMIC DNA]</scope>
    <source>
        <strain evidence="3 4">KC310</strain>
    </source>
</reference>
<protein>
    <recommendedName>
        <fullName evidence="5">GlcNAc-PI de-N-acetylase</fullName>
    </recommendedName>
</protein>
<comment type="caution">
    <text evidence="3">The sequence shown here is derived from an EMBL/GenBank/DDBJ whole genome shotgun (WGS) entry which is preliminary data.</text>
</comment>
<dbReference type="InterPro" id="IPR024078">
    <property type="entry name" value="LmbE-like_dom_sf"/>
</dbReference>
<name>A0A4V2YA59_9ACTN</name>
<dbReference type="AlphaFoldDB" id="A0A4V2YA59"/>
<dbReference type="GO" id="GO:0016811">
    <property type="term" value="F:hydrolase activity, acting on carbon-nitrogen (but not peptide) bonds, in linear amides"/>
    <property type="evidence" value="ECO:0007669"/>
    <property type="project" value="TreeGrafter"/>
</dbReference>
<dbReference type="Proteomes" id="UP000295258">
    <property type="component" value="Unassembled WGS sequence"/>
</dbReference>
<dbReference type="PANTHER" id="PTHR12993">
    <property type="entry name" value="N-ACETYLGLUCOSAMINYL-PHOSPHATIDYLINOSITOL DE-N-ACETYLASE-RELATED"/>
    <property type="match status" value="1"/>
</dbReference>
<evidence type="ECO:0000256" key="1">
    <source>
        <dbReference type="ARBA" id="ARBA00022833"/>
    </source>
</evidence>
<dbReference type="Gene3D" id="3.40.50.10320">
    <property type="entry name" value="LmbE-like"/>
    <property type="match status" value="1"/>
</dbReference>
<evidence type="ECO:0000313" key="3">
    <source>
        <dbReference type="EMBL" id="TDD02416.1"/>
    </source>
</evidence>
<evidence type="ECO:0000313" key="4">
    <source>
        <dbReference type="Proteomes" id="UP000295258"/>
    </source>
</evidence>
<dbReference type="PANTHER" id="PTHR12993:SF26">
    <property type="entry name" value="1D-MYO-INOSITOL 2-ACETAMIDO-2-DEOXY-ALPHA-D-GLUCOPYRANOSIDE DEACETYLASE"/>
    <property type="match status" value="1"/>
</dbReference>
<gene>
    <name evidence="3" type="ORF">E1292_23635</name>
</gene>
<evidence type="ECO:0008006" key="5">
    <source>
        <dbReference type="Google" id="ProtNLM"/>
    </source>
</evidence>
<accession>A0A4V2YA59</accession>
<dbReference type="GO" id="GO:0016137">
    <property type="term" value="P:glycoside metabolic process"/>
    <property type="evidence" value="ECO:0007669"/>
    <property type="project" value="UniProtKB-ARBA"/>
</dbReference>
<dbReference type="Pfam" id="PF02585">
    <property type="entry name" value="PIG-L"/>
    <property type="match status" value="1"/>
</dbReference>
<sequence length="293" mass="30932">MAELRVLCVHAHPDDEAIWTGGTLARYAEEGAVTAVVTCTWAEGTQRAGELERSLAILGAGEPLLLGYADARKPESAPGAPRFVDVPLDETVGRLVEHIRRLRPDVVLTYDGYGVYGHPDHVHAHRVTMAAVEAAGYDQLHRDAGEPWRPRALYLATIPRSVVLSHWRTVFGADPDPAQTLPGVPDDQITTHLDVSRWGERKWAAMHAHESEVGRGASMTMLTALPEPARALMLANEWYRRVPLTGGSPFGGSPTGGSPTGGSPTGGSPTGGSLTGGSLASGSSAGDVETALG</sequence>
<feature type="compositionally biased region" description="Low complexity" evidence="2">
    <location>
        <begin position="276"/>
        <end position="286"/>
    </location>
</feature>
<dbReference type="SUPFAM" id="SSF102588">
    <property type="entry name" value="LmbE-like"/>
    <property type="match status" value="1"/>
</dbReference>